<protein>
    <submittedName>
        <fullName evidence="1">Uncharacterized protein</fullName>
    </submittedName>
</protein>
<dbReference type="EMBL" id="KR029596">
    <property type="protein sequence ID" value="AKH47608.1"/>
    <property type="molecule type" value="Genomic_DNA"/>
</dbReference>
<reference evidence="1" key="2">
    <citation type="submission" date="2015-03" db="EMBL/GenBank/DDBJ databases">
        <authorList>
            <person name="Chow C.-E.T."/>
            <person name="Winget D.M."/>
            <person name="White R.A.III."/>
            <person name="Hallam S.J."/>
            <person name="Suttle C.A."/>
        </authorList>
    </citation>
    <scope>NUCLEOTIDE SEQUENCE</scope>
    <source>
        <strain evidence="1">Oxic1_1</strain>
    </source>
</reference>
<organism evidence="1">
    <name type="scientific">uncultured marine virus</name>
    <dbReference type="NCBI Taxonomy" id="186617"/>
    <lineage>
        <taxon>Viruses</taxon>
        <taxon>environmental samples</taxon>
    </lineage>
</organism>
<evidence type="ECO:0000313" key="1">
    <source>
        <dbReference type="EMBL" id="AKH47608.1"/>
    </source>
</evidence>
<sequence>MSAAISPTRTAVPAVGPRTLPTFHLVDEPQGSAMPRRGRIPMLLSDRASSAVLTLPAHPQTPLWSNPSTRNSPTFSGVGRPLLISFSVETAPPKTTIPIRPCKVFASFACRPATATRVALPKAKLLYWKKIFPSSGYMALTFSPTLLSSPSVASTFSLKPLVPGVRRAASGKSPIPGVTIWASTSWASAARHTF</sequence>
<proteinExistence type="predicted"/>
<accession>A0A0F7L7T2</accession>
<reference evidence="1" key="1">
    <citation type="journal article" date="2015" name="Front. Microbiol.">
        <title>Combining genomic sequencing methods to explore viral diversity and reveal potential virus-host interactions.</title>
        <authorList>
            <person name="Chow C.E."/>
            <person name="Winget D.M."/>
            <person name="White R.A.III."/>
            <person name="Hallam S.J."/>
            <person name="Suttle C.A."/>
        </authorList>
    </citation>
    <scope>NUCLEOTIDE SEQUENCE</scope>
    <source>
        <strain evidence="1">Oxic1_1</strain>
    </source>
</reference>
<name>A0A0F7L7T2_9VIRU</name>